<accession>A0A2P4UCZ1</accession>
<keyword evidence="3" id="KW-1185">Reference proteome</keyword>
<dbReference type="RefSeq" id="WP_103565578.1">
    <property type="nucleotide sequence ID" value="NZ_MTBP01000004.1"/>
</dbReference>
<dbReference type="SUPFAM" id="SSF46785">
    <property type="entry name" value="Winged helix' DNA-binding domain"/>
    <property type="match status" value="1"/>
</dbReference>
<evidence type="ECO:0000256" key="1">
    <source>
        <dbReference type="ARBA" id="ARBA00006479"/>
    </source>
</evidence>
<dbReference type="SUPFAM" id="SSF53067">
    <property type="entry name" value="Actin-like ATPase domain"/>
    <property type="match status" value="1"/>
</dbReference>
<dbReference type="InterPro" id="IPR043129">
    <property type="entry name" value="ATPase_NBD"/>
</dbReference>
<dbReference type="InterPro" id="IPR036390">
    <property type="entry name" value="WH_DNA-bd_sf"/>
</dbReference>
<dbReference type="Proteomes" id="UP000242367">
    <property type="component" value="Unassembled WGS sequence"/>
</dbReference>
<dbReference type="Gene3D" id="3.30.420.40">
    <property type="match status" value="2"/>
</dbReference>
<dbReference type="AlphaFoldDB" id="A0A2P4UCZ1"/>
<dbReference type="InterPro" id="IPR036388">
    <property type="entry name" value="WH-like_DNA-bd_sf"/>
</dbReference>
<organism evidence="2 3">
    <name type="scientific">Actinomadura rubteroloni</name>
    <dbReference type="NCBI Taxonomy" id="1926885"/>
    <lineage>
        <taxon>Bacteria</taxon>
        <taxon>Bacillati</taxon>
        <taxon>Actinomycetota</taxon>
        <taxon>Actinomycetes</taxon>
        <taxon>Streptosporangiales</taxon>
        <taxon>Thermomonosporaceae</taxon>
        <taxon>Actinomadura</taxon>
    </lineage>
</organism>
<comment type="similarity">
    <text evidence="1">Belongs to the ROK (NagC/XylR) family.</text>
</comment>
<dbReference type="InterPro" id="IPR019885">
    <property type="entry name" value="Tscrpt_reg_HTH_AsnC-type_CS"/>
</dbReference>
<comment type="caution">
    <text evidence="2">The sequence shown here is derived from an EMBL/GenBank/DDBJ whole genome shotgun (WGS) entry which is preliminary data.</text>
</comment>
<protein>
    <submittedName>
        <fullName evidence="2">N-acetylglucosamine repressor</fullName>
    </submittedName>
</protein>
<dbReference type="PANTHER" id="PTHR18964:SF173">
    <property type="entry name" value="GLUCOKINASE"/>
    <property type="match status" value="1"/>
</dbReference>
<reference evidence="2 3" key="1">
    <citation type="journal article" date="2017" name="Chemistry">
        <title>Isolation, Biosynthesis and Chemical Modifications of Rubterolones A-F: Rare Tropolone Alkaloids from Actinomadura sp. 5-2.</title>
        <authorList>
            <person name="Guo H."/>
            <person name="Benndorf R."/>
            <person name="Leichnitz D."/>
            <person name="Klassen J.L."/>
            <person name="Vollmers J."/>
            <person name="Gorls H."/>
            <person name="Steinacker M."/>
            <person name="Weigel C."/>
            <person name="Dahse H.M."/>
            <person name="Kaster A.K."/>
            <person name="de Beer Z.W."/>
            <person name="Poulsen M."/>
            <person name="Beemelmanns C."/>
        </authorList>
    </citation>
    <scope>NUCLEOTIDE SEQUENCE [LARGE SCALE GENOMIC DNA]</scope>
    <source>
        <strain evidence="2 3">5-2</strain>
    </source>
</reference>
<name>A0A2P4UCZ1_9ACTN</name>
<gene>
    <name evidence="2" type="primary">nagC_3</name>
    <name evidence="2" type="ORF">BTM25_51160</name>
</gene>
<evidence type="ECO:0000313" key="2">
    <source>
        <dbReference type="EMBL" id="POM22910.1"/>
    </source>
</evidence>
<dbReference type="PROSITE" id="PS00519">
    <property type="entry name" value="HTH_ASNC_1"/>
    <property type="match status" value="1"/>
</dbReference>
<sequence length="371" mass="36593">MTRRPATGGDLLRLVRVEGVGTRAELGRVTGLSRPAVAARVAALLAAGLLTERADGPSTGGRPPARLEFDASGGTVLVANLGHSRGQLAVCDLAGRVVISSDADLPPGASPAEALPRLLDGWDDLLAKLDAPLVPVRGAGLGVPDAMEAGRWAGSDPSPAVAARFGVPAFLDNEVNAAALGEHHAGAARGAGDVLFVKLSTGIGAGLIMGGRIQRGAFGAAGEIGHIAVAGGGGTPCRCGAADCLEAVAGGAALLARSPAADLAALSALARAGDPDAVALVREAGGRIGTVIAGAVNLLNPELVVLGGDLTGAYEPLVAGVRAEVYRRATAPATSRLRIEPSALGDAAGLIGCAAMVLDRILAPDAVDAAL</sequence>
<dbReference type="PROSITE" id="PS01125">
    <property type="entry name" value="ROK"/>
    <property type="match status" value="1"/>
</dbReference>
<proteinExistence type="inferred from homology"/>
<dbReference type="EMBL" id="MTBP01000004">
    <property type="protein sequence ID" value="POM22910.1"/>
    <property type="molecule type" value="Genomic_DNA"/>
</dbReference>
<dbReference type="PANTHER" id="PTHR18964">
    <property type="entry name" value="ROK (REPRESSOR, ORF, KINASE) FAMILY"/>
    <property type="match status" value="1"/>
</dbReference>
<evidence type="ECO:0000313" key="3">
    <source>
        <dbReference type="Proteomes" id="UP000242367"/>
    </source>
</evidence>
<dbReference type="Gene3D" id="1.10.10.10">
    <property type="entry name" value="Winged helix-like DNA-binding domain superfamily/Winged helix DNA-binding domain"/>
    <property type="match status" value="1"/>
</dbReference>
<dbReference type="InterPro" id="IPR049874">
    <property type="entry name" value="ROK_cs"/>
</dbReference>
<dbReference type="Pfam" id="PF00480">
    <property type="entry name" value="ROK"/>
    <property type="match status" value="1"/>
</dbReference>
<dbReference type="InterPro" id="IPR000600">
    <property type="entry name" value="ROK"/>
</dbReference>